<reference evidence="2" key="1">
    <citation type="journal article" date="2024" name="Int. J. Syst. Evol. Microbiol.">
        <title>Turicibacter faecis sp. nov., isolated from faeces of heart failure mouse model.</title>
        <authorList>
            <person name="Imamura Y."/>
            <person name="Motooka D."/>
            <person name="Nakajima Y."/>
            <person name="Ito S."/>
            <person name="Kitakaze M."/>
            <person name="Iida T."/>
            <person name="Nakamura S."/>
        </authorList>
    </citation>
    <scope>NUCLEOTIDE SEQUENCE</scope>
    <source>
        <strain evidence="2">TC023</strain>
    </source>
</reference>
<accession>A0ABM8IP79</accession>
<feature type="domain" description="Glycosyltransferase 2-like" evidence="1">
    <location>
        <begin position="7"/>
        <end position="125"/>
    </location>
</feature>
<dbReference type="PANTHER" id="PTHR22916">
    <property type="entry name" value="GLYCOSYLTRANSFERASE"/>
    <property type="match status" value="1"/>
</dbReference>
<gene>
    <name evidence="2" type="ORF">T23_17230</name>
</gene>
<dbReference type="Pfam" id="PF00535">
    <property type="entry name" value="Glycos_transf_2"/>
    <property type="match status" value="1"/>
</dbReference>
<keyword evidence="3" id="KW-1185">Reference proteome</keyword>
<organism evidence="2 3">
    <name type="scientific">Turicibacter faecis</name>
    <dbReference type="NCBI Taxonomy" id="2963365"/>
    <lineage>
        <taxon>Bacteria</taxon>
        <taxon>Bacillati</taxon>
        <taxon>Bacillota</taxon>
        <taxon>Erysipelotrichia</taxon>
        <taxon>Erysipelotrichales</taxon>
        <taxon>Turicibacteraceae</taxon>
        <taxon>Turicibacter</taxon>
    </lineage>
</organism>
<name>A0ABM8IP79_9FIRM</name>
<dbReference type="Gene3D" id="3.90.550.10">
    <property type="entry name" value="Spore Coat Polysaccharide Biosynthesis Protein SpsA, Chain A"/>
    <property type="match status" value="1"/>
</dbReference>
<proteinExistence type="predicted"/>
<dbReference type="InterPro" id="IPR029044">
    <property type="entry name" value="Nucleotide-diphossugar_trans"/>
</dbReference>
<sequence>MNQVQVSIIIPVYNAKEYLAKCIEGVLNQTYSDFELILINDGSTDGSESILKEFCARDSRVQYYNQVNSGPSSARNYGLTKATGEFVCFIDADDYIPSEYLEKLMELAIKNDVVTCGYIEISPYGRVALNDFYRSSHSLTTDEFVEGVLRGVGGTLWGKVYRRSIIMEHQLQLNPQVYMCEDLLFNLDYAQYASHFGAIEECLYEYNRLNEGSITSKVTLPYLENNHVVIEKMRDLLGRLGWTQEKIDVILSNRMISLTLSIASNESANVNKVGLKKCCAQLDALLMDANVRQYFTNYEPMRGFLDRGGYYLKHRQLRRAVVSFYVTLQLRRIKLWIKKRSRV</sequence>
<dbReference type="PANTHER" id="PTHR22916:SF3">
    <property type="entry name" value="UDP-GLCNAC:BETAGAL BETA-1,3-N-ACETYLGLUCOSAMINYLTRANSFERASE-LIKE PROTEIN 1"/>
    <property type="match status" value="1"/>
</dbReference>
<evidence type="ECO:0000259" key="1">
    <source>
        <dbReference type="Pfam" id="PF00535"/>
    </source>
</evidence>
<dbReference type="EMBL" id="AP028127">
    <property type="protein sequence ID" value="BEH91621.1"/>
    <property type="molecule type" value="Genomic_DNA"/>
</dbReference>
<dbReference type="SUPFAM" id="SSF53448">
    <property type="entry name" value="Nucleotide-diphospho-sugar transferases"/>
    <property type="match status" value="1"/>
</dbReference>
<dbReference type="InterPro" id="IPR001173">
    <property type="entry name" value="Glyco_trans_2-like"/>
</dbReference>
<dbReference type="RefSeq" id="WP_338617474.1">
    <property type="nucleotide sequence ID" value="NZ_AP028127.1"/>
</dbReference>
<protein>
    <recommendedName>
        <fullName evidence="1">Glycosyltransferase 2-like domain-containing protein</fullName>
    </recommendedName>
</protein>
<evidence type="ECO:0000313" key="2">
    <source>
        <dbReference type="EMBL" id="BEH91621.1"/>
    </source>
</evidence>
<evidence type="ECO:0000313" key="3">
    <source>
        <dbReference type="Proteomes" id="UP001432099"/>
    </source>
</evidence>
<dbReference type="Proteomes" id="UP001432099">
    <property type="component" value="Chromosome"/>
</dbReference>
<dbReference type="CDD" id="cd00761">
    <property type="entry name" value="Glyco_tranf_GTA_type"/>
    <property type="match status" value="1"/>
</dbReference>